<feature type="region of interest" description="Disordered" evidence="1">
    <location>
        <begin position="21"/>
        <end position="42"/>
    </location>
</feature>
<dbReference type="AlphaFoldDB" id="A0A0H4VLS7"/>
<dbReference type="EMBL" id="CP010777">
    <property type="protein sequence ID" value="AKQ44867.1"/>
    <property type="molecule type" value="Genomic_DNA"/>
</dbReference>
<gene>
    <name evidence="2" type="ORF">TH63_03295</name>
</gene>
<sequence>MPDKQFQRRFFENRGEVGLSAKPIIPLPPSKGDEEEGRNGGYDGRNVGAIPCGCPNAVANVQGQPQGIALTKKKPMKVCTHIGFEEIILNY</sequence>
<dbReference type="PATRIC" id="fig|1379910.4.peg.709"/>
<accession>A0A0H4VLS7</accession>
<organism evidence="2 3">
    <name type="scientific">Rufibacter radiotolerans</name>
    <dbReference type="NCBI Taxonomy" id="1379910"/>
    <lineage>
        <taxon>Bacteria</taxon>
        <taxon>Pseudomonadati</taxon>
        <taxon>Bacteroidota</taxon>
        <taxon>Cytophagia</taxon>
        <taxon>Cytophagales</taxon>
        <taxon>Hymenobacteraceae</taxon>
        <taxon>Rufibacter</taxon>
    </lineage>
</organism>
<name>A0A0H4VLS7_9BACT</name>
<evidence type="ECO:0000313" key="3">
    <source>
        <dbReference type="Proteomes" id="UP000036458"/>
    </source>
</evidence>
<protein>
    <submittedName>
        <fullName evidence="2">Uncharacterized protein</fullName>
    </submittedName>
</protein>
<evidence type="ECO:0000313" key="2">
    <source>
        <dbReference type="EMBL" id="AKQ44867.1"/>
    </source>
</evidence>
<dbReference type="KEGG" id="ruf:TH63_03295"/>
<keyword evidence="3" id="KW-1185">Reference proteome</keyword>
<dbReference type="Proteomes" id="UP000036458">
    <property type="component" value="Chromosome"/>
</dbReference>
<evidence type="ECO:0000256" key="1">
    <source>
        <dbReference type="SAM" id="MobiDB-lite"/>
    </source>
</evidence>
<dbReference type="STRING" id="1379910.TH63_03295"/>
<reference evidence="2 3" key="1">
    <citation type="submission" date="2015-01" db="EMBL/GenBank/DDBJ databases">
        <title>Rufibacter sp./DG31D/ whole genome sequencing.</title>
        <authorList>
            <person name="Kim M.K."/>
            <person name="Srinivasan S."/>
            <person name="Lee J.-J."/>
        </authorList>
    </citation>
    <scope>NUCLEOTIDE SEQUENCE [LARGE SCALE GENOMIC DNA]</scope>
    <source>
        <strain evidence="2 3">DG31D</strain>
    </source>
</reference>
<proteinExistence type="predicted"/>